<dbReference type="EMBL" id="JBHULV010000013">
    <property type="protein sequence ID" value="MFD2730977.1"/>
    <property type="molecule type" value="Genomic_DNA"/>
</dbReference>
<sequence>MKKLLYTIIFILFISNLTFAQKATKIWVVRHAEKLTDNPKEKDPDLSEEGILRAKDLKDFFKGERLTFIFASNYKRTKQTASPLADDRKLTINGYDAGNQTELITTVNNLSAGKNILIVGHSNTVLSIVRALGAEISINELNDDDYDFIFEITKKGEKTTLKVMHFGKNHHSTTL</sequence>
<dbReference type="RefSeq" id="WP_379041717.1">
    <property type="nucleotide sequence ID" value="NZ_JBHSKW010000017.1"/>
</dbReference>
<dbReference type="CDD" id="cd07040">
    <property type="entry name" value="HP"/>
    <property type="match status" value="1"/>
</dbReference>
<dbReference type="SUPFAM" id="SSF53254">
    <property type="entry name" value="Phosphoglycerate mutase-like"/>
    <property type="match status" value="1"/>
</dbReference>
<proteinExistence type="predicted"/>
<gene>
    <name evidence="1" type="ORF">ACFSSE_04610</name>
</gene>
<dbReference type="Pfam" id="PF00300">
    <property type="entry name" value="His_Phos_1"/>
    <property type="match status" value="1"/>
</dbReference>
<dbReference type="GO" id="GO:0016787">
    <property type="term" value="F:hydrolase activity"/>
    <property type="evidence" value="ECO:0007669"/>
    <property type="project" value="UniProtKB-KW"/>
</dbReference>
<keyword evidence="1" id="KW-0378">Hydrolase</keyword>
<reference evidence="2" key="1">
    <citation type="journal article" date="2019" name="Int. J. Syst. Evol. Microbiol.">
        <title>The Global Catalogue of Microorganisms (GCM) 10K type strain sequencing project: providing services to taxonomists for standard genome sequencing and annotation.</title>
        <authorList>
            <consortium name="The Broad Institute Genomics Platform"/>
            <consortium name="The Broad Institute Genome Sequencing Center for Infectious Disease"/>
            <person name="Wu L."/>
            <person name="Ma J."/>
        </authorList>
    </citation>
    <scope>NUCLEOTIDE SEQUENCE [LARGE SCALE GENOMIC DNA]</scope>
    <source>
        <strain evidence="2">KCTC 42456</strain>
    </source>
</reference>
<dbReference type="Gene3D" id="3.40.50.1240">
    <property type="entry name" value="Phosphoglycerate mutase-like"/>
    <property type="match status" value="1"/>
</dbReference>
<dbReference type="InterPro" id="IPR013078">
    <property type="entry name" value="His_Pase_superF_clade-1"/>
</dbReference>
<dbReference type="SMART" id="SM00855">
    <property type="entry name" value="PGAM"/>
    <property type="match status" value="1"/>
</dbReference>
<organism evidence="1 2">
    <name type="scientific">Pedobacter alpinus</name>
    <dbReference type="NCBI Taxonomy" id="1590643"/>
    <lineage>
        <taxon>Bacteria</taxon>
        <taxon>Pseudomonadati</taxon>
        <taxon>Bacteroidota</taxon>
        <taxon>Sphingobacteriia</taxon>
        <taxon>Sphingobacteriales</taxon>
        <taxon>Sphingobacteriaceae</taxon>
        <taxon>Pedobacter</taxon>
    </lineage>
</organism>
<keyword evidence="2" id="KW-1185">Reference proteome</keyword>
<evidence type="ECO:0000313" key="2">
    <source>
        <dbReference type="Proteomes" id="UP001597546"/>
    </source>
</evidence>
<dbReference type="Proteomes" id="UP001597546">
    <property type="component" value="Unassembled WGS sequence"/>
</dbReference>
<dbReference type="EC" id="3.1.3.-" evidence="1"/>
<name>A0ABW5TP22_9SPHI</name>
<comment type="caution">
    <text evidence="1">The sequence shown here is derived from an EMBL/GenBank/DDBJ whole genome shotgun (WGS) entry which is preliminary data.</text>
</comment>
<accession>A0ABW5TP22</accession>
<protein>
    <submittedName>
        <fullName evidence="1">Histidine phosphatase family protein</fullName>
        <ecNumber evidence="1">3.1.3.-</ecNumber>
    </submittedName>
</protein>
<evidence type="ECO:0000313" key="1">
    <source>
        <dbReference type="EMBL" id="MFD2730977.1"/>
    </source>
</evidence>
<dbReference type="InterPro" id="IPR029033">
    <property type="entry name" value="His_PPase_superfam"/>
</dbReference>